<keyword evidence="9" id="KW-1015">Disulfide bond</keyword>
<comment type="subcellular location">
    <subcellularLocation>
        <location evidence="1">Cell outer membrane</location>
        <topology evidence="1">Multi-pass membrane protein</topology>
    </subcellularLocation>
</comment>
<dbReference type="EMBL" id="LR134510">
    <property type="protein sequence ID" value="VEJ08701.1"/>
    <property type="molecule type" value="Genomic_DNA"/>
</dbReference>
<evidence type="ECO:0000256" key="3">
    <source>
        <dbReference type="ARBA" id="ARBA00022448"/>
    </source>
</evidence>
<accession>A0A448TSA6</accession>
<dbReference type="SUPFAM" id="SSF103088">
    <property type="entry name" value="OmpA-like"/>
    <property type="match status" value="1"/>
</dbReference>
<keyword evidence="12" id="KW-0732">Signal</keyword>
<dbReference type="RefSeq" id="WP_126598001.1">
    <property type="nucleotide sequence ID" value="NZ_LR134510.1"/>
</dbReference>
<evidence type="ECO:0000313" key="15">
    <source>
        <dbReference type="Proteomes" id="UP000279799"/>
    </source>
</evidence>
<dbReference type="GO" id="GO:0006811">
    <property type="term" value="P:monoatomic ion transport"/>
    <property type="evidence" value="ECO:0007669"/>
    <property type="project" value="UniProtKB-KW"/>
</dbReference>
<dbReference type="PANTHER" id="PTHR30329:SF21">
    <property type="entry name" value="LIPOPROTEIN YIAD-RELATED"/>
    <property type="match status" value="1"/>
</dbReference>
<keyword evidence="4" id="KW-1134">Transmembrane beta strand</keyword>
<dbReference type="GO" id="GO:0009279">
    <property type="term" value="C:cell outer membrane"/>
    <property type="evidence" value="ECO:0007669"/>
    <property type="project" value="UniProtKB-SubCell"/>
</dbReference>
<evidence type="ECO:0000256" key="2">
    <source>
        <dbReference type="ARBA" id="ARBA00005710"/>
    </source>
</evidence>
<dbReference type="Pfam" id="PF00691">
    <property type="entry name" value="OmpA"/>
    <property type="match status" value="1"/>
</dbReference>
<dbReference type="InterPro" id="IPR011250">
    <property type="entry name" value="OMP/PagP_B-barrel"/>
</dbReference>
<dbReference type="OrthoDB" id="1149075at2"/>
<reference evidence="14 15" key="1">
    <citation type="submission" date="2018-12" db="EMBL/GenBank/DDBJ databases">
        <authorList>
            <consortium name="Pathogen Informatics"/>
        </authorList>
    </citation>
    <scope>NUCLEOTIDE SEQUENCE [LARGE SCALE GENOMIC DNA]</scope>
    <source>
        <strain evidence="14 15">NCTC12871</strain>
    </source>
</reference>
<organism evidence="14 15">
    <name type="scientific">Actinobacillus delphinicola</name>
    <dbReference type="NCBI Taxonomy" id="51161"/>
    <lineage>
        <taxon>Bacteria</taxon>
        <taxon>Pseudomonadati</taxon>
        <taxon>Pseudomonadota</taxon>
        <taxon>Gammaproteobacteria</taxon>
        <taxon>Pasteurellales</taxon>
        <taxon>Pasteurellaceae</taxon>
        <taxon>Actinobacillus</taxon>
    </lineage>
</organism>
<dbReference type="Proteomes" id="UP000279799">
    <property type="component" value="Chromosome"/>
</dbReference>
<dbReference type="Gene3D" id="2.40.160.20">
    <property type="match status" value="1"/>
</dbReference>
<keyword evidence="10" id="KW-0998">Cell outer membrane</keyword>
<evidence type="ECO:0000256" key="7">
    <source>
        <dbReference type="ARBA" id="ARBA00023114"/>
    </source>
</evidence>
<keyword evidence="6" id="KW-0406">Ion transport</keyword>
<dbReference type="Gene3D" id="3.30.1330.60">
    <property type="entry name" value="OmpA-like domain"/>
    <property type="match status" value="1"/>
</dbReference>
<evidence type="ECO:0000313" key="14">
    <source>
        <dbReference type="EMBL" id="VEJ08701.1"/>
    </source>
</evidence>
<evidence type="ECO:0000256" key="1">
    <source>
        <dbReference type="ARBA" id="ARBA00004571"/>
    </source>
</evidence>
<dbReference type="SUPFAM" id="SSF56925">
    <property type="entry name" value="OMPA-like"/>
    <property type="match status" value="1"/>
</dbReference>
<feature type="domain" description="OmpA-like" evidence="13">
    <location>
        <begin position="220"/>
        <end position="343"/>
    </location>
</feature>
<gene>
    <name evidence="14" type="primary">ompA_3</name>
    <name evidence="14" type="ORF">NCTC12871_00106</name>
</gene>
<dbReference type="InterPro" id="IPR006665">
    <property type="entry name" value="OmpA-like"/>
</dbReference>
<evidence type="ECO:0000256" key="9">
    <source>
        <dbReference type="ARBA" id="ARBA00023157"/>
    </source>
</evidence>
<keyword evidence="5" id="KW-0812">Transmembrane</keyword>
<evidence type="ECO:0000256" key="6">
    <source>
        <dbReference type="ARBA" id="ARBA00023065"/>
    </source>
</evidence>
<sequence>MKRTAIALALATIATASVQAAPQPNTFYVGARAGWASTHHDVKKLAQASEMDDGYNDAGFHRNSFTYGLFGGYQITDNFAAELGYDYFGGVKFLHQGSTAFKMHNHGASLSLKGSYPILDNLDAYGRIGAALVRSDYKDKDHGDVTYETHSLKVSPVYAAGLEYAPIPELGLRLEYSWLNNVGKFRNEAGERVHFAPNIGAVTFGASYRFGQSAPVAPVQVSQSFALNSDVTFSFGQAQLKPDAKVILNDVSTQLANSNVSNLNVAGYADRIGPEKYNMKLSKERADAVAKYLEKQGVSSNIIHTAGYGSADPIVQCNDKTGQALIKCLAPNRRVEITADGMAN</sequence>
<dbReference type="AlphaFoldDB" id="A0A448TSA6"/>
<dbReference type="CDD" id="cd07185">
    <property type="entry name" value="OmpA_C-like"/>
    <property type="match status" value="1"/>
</dbReference>
<keyword evidence="7" id="KW-0626">Porin</keyword>
<dbReference type="PRINTS" id="PR01022">
    <property type="entry name" value="OUTRMMBRANEA"/>
</dbReference>
<dbReference type="KEGG" id="adp:NCTC12871_00106"/>
<evidence type="ECO:0000256" key="11">
    <source>
        <dbReference type="PROSITE-ProRule" id="PRU00473"/>
    </source>
</evidence>
<proteinExistence type="inferred from homology"/>
<feature type="chain" id="PRO_5019159326" evidence="12">
    <location>
        <begin position="21"/>
        <end position="344"/>
    </location>
</feature>
<dbReference type="PRINTS" id="PR01021">
    <property type="entry name" value="OMPADOMAIN"/>
</dbReference>
<evidence type="ECO:0000256" key="10">
    <source>
        <dbReference type="ARBA" id="ARBA00023237"/>
    </source>
</evidence>
<evidence type="ECO:0000256" key="4">
    <source>
        <dbReference type="ARBA" id="ARBA00022452"/>
    </source>
</evidence>
<dbReference type="InterPro" id="IPR000498">
    <property type="entry name" value="OmpA-like_TM_dom"/>
</dbReference>
<evidence type="ECO:0000259" key="13">
    <source>
        <dbReference type="PROSITE" id="PS51123"/>
    </source>
</evidence>
<dbReference type="GO" id="GO:0015288">
    <property type="term" value="F:porin activity"/>
    <property type="evidence" value="ECO:0007669"/>
    <property type="project" value="UniProtKB-KW"/>
</dbReference>
<keyword evidence="15" id="KW-1185">Reference proteome</keyword>
<dbReference type="PANTHER" id="PTHR30329">
    <property type="entry name" value="STATOR ELEMENT OF FLAGELLAR MOTOR COMPLEX"/>
    <property type="match status" value="1"/>
</dbReference>
<dbReference type="GO" id="GO:0046930">
    <property type="term" value="C:pore complex"/>
    <property type="evidence" value="ECO:0007669"/>
    <property type="project" value="UniProtKB-KW"/>
</dbReference>
<evidence type="ECO:0000256" key="8">
    <source>
        <dbReference type="ARBA" id="ARBA00023136"/>
    </source>
</evidence>
<comment type="similarity">
    <text evidence="2">Belongs to the outer membrane OOP (TC 1.B.6) superfamily. OmpA family.</text>
</comment>
<evidence type="ECO:0000256" key="12">
    <source>
        <dbReference type="SAM" id="SignalP"/>
    </source>
</evidence>
<dbReference type="InterPro" id="IPR036737">
    <property type="entry name" value="OmpA-like_sf"/>
</dbReference>
<feature type="signal peptide" evidence="12">
    <location>
        <begin position="1"/>
        <end position="20"/>
    </location>
</feature>
<protein>
    <submittedName>
        <fullName evidence="14">Major outer membrane protein</fullName>
    </submittedName>
</protein>
<dbReference type="InterPro" id="IPR006664">
    <property type="entry name" value="OMP_bac"/>
</dbReference>
<keyword evidence="8 11" id="KW-0472">Membrane</keyword>
<keyword evidence="3" id="KW-0813">Transport</keyword>
<name>A0A448TSA6_9PAST</name>
<dbReference type="InterPro" id="IPR050330">
    <property type="entry name" value="Bact_OuterMem_StrucFunc"/>
</dbReference>
<dbReference type="PROSITE" id="PS51123">
    <property type="entry name" value="OMPA_2"/>
    <property type="match status" value="1"/>
</dbReference>
<dbReference type="InterPro" id="IPR002368">
    <property type="entry name" value="OmpA"/>
</dbReference>
<dbReference type="Pfam" id="PF01389">
    <property type="entry name" value="OmpA_membrane"/>
    <property type="match status" value="1"/>
</dbReference>
<evidence type="ECO:0000256" key="5">
    <source>
        <dbReference type="ARBA" id="ARBA00022692"/>
    </source>
</evidence>